<feature type="region of interest" description="Disordered" evidence="5">
    <location>
        <begin position="628"/>
        <end position="670"/>
    </location>
</feature>
<dbReference type="STRING" id="1442371.A0A0D2JXD5"/>
<gene>
    <name evidence="7" type="ORF">Z520_09110</name>
</gene>
<organism evidence="7 8">
    <name type="scientific">Fonsecaea multimorphosa CBS 102226</name>
    <dbReference type="NCBI Taxonomy" id="1442371"/>
    <lineage>
        <taxon>Eukaryota</taxon>
        <taxon>Fungi</taxon>
        <taxon>Dikarya</taxon>
        <taxon>Ascomycota</taxon>
        <taxon>Pezizomycotina</taxon>
        <taxon>Eurotiomycetes</taxon>
        <taxon>Chaetothyriomycetidae</taxon>
        <taxon>Chaetothyriales</taxon>
        <taxon>Herpotrichiellaceae</taxon>
        <taxon>Fonsecaea</taxon>
    </lineage>
</organism>
<dbReference type="OrthoDB" id="4159052at2759"/>
<feature type="compositionally biased region" description="Polar residues" evidence="5">
    <location>
        <begin position="629"/>
        <end position="660"/>
    </location>
</feature>
<evidence type="ECO:0000313" key="8">
    <source>
        <dbReference type="Proteomes" id="UP000053411"/>
    </source>
</evidence>
<dbReference type="CDD" id="cd12148">
    <property type="entry name" value="fungal_TF_MHR"/>
    <property type="match status" value="1"/>
</dbReference>
<keyword evidence="2" id="KW-0238">DNA-binding</keyword>
<dbReference type="RefSeq" id="XP_016629317.1">
    <property type="nucleotide sequence ID" value="XM_016779606.1"/>
</dbReference>
<dbReference type="Proteomes" id="UP000053411">
    <property type="component" value="Unassembled WGS sequence"/>
</dbReference>
<dbReference type="GO" id="GO:0005634">
    <property type="term" value="C:nucleus"/>
    <property type="evidence" value="ECO:0007669"/>
    <property type="project" value="TreeGrafter"/>
</dbReference>
<dbReference type="InterPro" id="IPR051127">
    <property type="entry name" value="Fungal_SecMet_Regulators"/>
</dbReference>
<dbReference type="PANTHER" id="PTHR47424:SF3">
    <property type="entry name" value="REGULATORY PROTEIN GAL4"/>
    <property type="match status" value="1"/>
</dbReference>
<keyword evidence="1" id="KW-0805">Transcription regulation</keyword>
<dbReference type="EMBL" id="KN848083">
    <property type="protein sequence ID" value="KIX95194.1"/>
    <property type="molecule type" value="Genomic_DNA"/>
</dbReference>
<feature type="domain" description="Xylanolytic transcriptional activator regulatory" evidence="6">
    <location>
        <begin position="316"/>
        <end position="389"/>
    </location>
</feature>
<keyword evidence="8" id="KW-1185">Reference proteome</keyword>
<sequence length="746" mass="82778">MASGRLASNVDNVGKNVFIHHSGRDYVEELKMRNEMLERQLAATQRAHGSRFNVPTLPGEMDGSTTIPSDDGQVINPGNQYVSRSQSQIPDRPRATDQQQVIRMPSESHTAASDPATVLSEANKGTPTEYFGESSTFDFMAKVSSPEKDASTGRSGGPSGGSALRDPNTSLATSSPSVPLFELLSAESDDPFGLPSRFVADRLVDAYFKHRHPLNPYLHEGTFRQRYRRLWLSQDLGGEEATQQSLAWYGLVNLVFAFGSDHANVTGRSAGDRSRYFKRAKTLLVSGMLQVSTIELVQALLLMGQYLHGALELNNCWTVIGLAIRTAQGLGLHLNPATFTSDKIEQEVRKRVWWGCFVLDRVLSMKVGRPTIPDGPGIEVGMPLAVDDEFLSNEDGQSVQPQGVPSKLEYFNQVIPQCRLMEKILKTLYSGDGPGENAQKARPVMDTTQFLALSIQLDGELTTWQENLPSHLKPGAEGLEWHFERQRNVLLMRYLHARHLIHRQTLLLYITRRVTDHFQREIMLKCVKRCVTAAYDSITQMGSLHHQNKLSSFWHNSHYVFAALGVLLVYQTVEPQSKADIALPPNVDVDHAVRIGLELLQRVGGQMHPLASRYVQAIQQLRARLQALPTSRSKPPSREASSSQLGVASSGNNANQSQAPANGMGYQYSHQPSHQQAANTLYPAYAQDAYQSTPGEVSLRAGFEDEFANIESMLMDSTGWTGLMDDWSDNPVYARFKPPLIPLKKA</sequence>
<evidence type="ECO:0000256" key="1">
    <source>
        <dbReference type="ARBA" id="ARBA00023015"/>
    </source>
</evidence>
<feature type="region of interest" description="Disordered" evidence="5">
    <location>
        <begin position="83"/>
        <end position="127"/>
    </location>
</feature>
<accession>A0A0D2JXD5</accession>
<dbReference type="GeneID" id="27714856"/>
<evidence type="ECO:0000256" key="4">
    <source>
        <dbReference type="ARBA" id="ARBA00023242"/>
    </source>
</evidence>
<feature type="compositionally biased region" description="Polar residues" evidence="5">
    <location>
        <begin position="96"/>
        <end position="111"/>
    </location>
</feature>
<keyword evidence="3" id="KW-0804">Transcription</keyword>
<dbReference type="AlphaFoldDB" id="A0A0D2JXD5"/>
<dbReference type="GO" id="GO:0006351">
    <property type="term" value="P:DNA-templated transcription"/>
    <property type="evidence" value="ECO:0007669"/>
    <property type="project" value="InterPro"/>
</dbReference>
<evidence type="ECO:0000256" key="5">
    <source>
        <dbReference type="SAM" id="MobiDB-lite"/>
    </source>
</evidence>
<feature type="region of interest" description="Disordered" evidence="5">
    <location>
        <begin position="143"/>
        <end position="173"/>
    </location>
</feature>
<dbReference type="GO" id="GO:0000978">
    <property type="term" value="F:RNA polymerase II cis-regulatory region sequence-specific DNA binding"/>
    <property type="evidence" value="ECO:0007669"/>
    <property type="project" value="TreeGrafter"/>
</dbReference>
<keyword evidence="4" id="KW-0539">Nucleus</keyword>
<evidence type="ECO:0000313" key="7">
    <source>
        <dbReference type="EMBL" id="KIX95194.1"/>
    </source>
</evidence>
<name>A0A0D2JXD5_9EURO</name>
<dbReference type="InterPro" id="IPR007219">
    <property type="entry name" value="XnlR_reg_dom"/>
</dbReference>
<dbReference type="GO" id="GO:0008270">
    <property type="term" value="F:zinc ion binding"/>
    <property type="evidence" value="ECO:0007669"/>
    <property type="project" value="InterPro"/>
</dbReference>
<protein>
    <recommendedName>
        <fullName evidence="6">Xylanolytic transcriptional activator regulatory domain-containing protein</fullName>
    </recommendedName>
</protein>
<evidence type="ECO:0000256" key="3">
    <source>
        <dbReference type="ARBA" id="ARBA00023163"/>
    </source>
</evidence>
<dbReference type="SMART" id="SM00906">
    <property type="entry name" value="Fungal_trans"/>
    <property type="match status" value="1"/>
</dbReference>
<dbReference type="PANTHER" id="PTHR47424">
    <property type="entry name" value="REGULATORY PROTEIN GAL4"/>
    <property type="match status" value="1"/>
</dbReference>
<evidence type="ECO:0000259" key="6">
    <source>
        <dbReference type="SMART" id="SM00906"/>
    </source>
</evidence>
<proteinExistence type="predicted"/>
<dbReference type="GO" id="GO:0000435">
    <property type="term" value="P:positive regulation of transcription from RNA polymerase II promoter by galactose"/>
    <property type="evidence" value="ECO:0007669"/>
    <property type="project" value="TreeGrafter"/>
</dbReference>
<evidence type="ECO:0000256" key="2">
    <source>
        <dbReference type="ARBA" id="ARBA00023125"/>
    </source>
</evidence>
<dbReference type="Pfam" id="PF04082">
    <property type="entry name" value="Fungal_trans"/>
    <property type="match status" value="1"/>
</dbReference>
<dbReference type="GO" id="GO:0000981">
    <property type="term" value="F:DNA-binding transcription factor activity, RNA polymerase II-specific"/>
    <property type="evidence" value="ECO:0007669"/>
    <property type="project" value="TreeGrafter"/>
</dbReference>
<reference evidence="7 8" key="1">
    <citation type="submission" date="2015-01" db="EMBL/GenBank/DDBJ databases">
        <title>The Genome Sequence of Fonsecaea multimorphosa CBS 102226.</title>
        <authorList>
            <consortium name="The Broad Institute Genomics Platform"/>
            <person name="Cuomo C."/>
            <person name="de Hoog S."/>
            <person name="Gorbushina A."/>
            <person name="Stielow B."/>
            <person name="Teixiera M."/>
            <person name="Abouelleil A."/>
            <person name="Chapman S.B."/>
            <person name="Priest M."/>
            <person name="Young S.K."/>
            <person name="Wortman J."/>
            <person name="Nusbaum C."/>
            <person name="Birren B."/>
        </authorList>
    </citation>
    <scope>NUCLEOTIDE SEQUENCE [LARGE SCALE GENOMIC DNA]</scope>
    <source>
        <strain evidence="7 8">CBS 102226</strain>
    </source>
</reference>
<dbReference type="VEuPathDB" id="FungiDB:Z520_09110"/>